<evidence type="ECO:0000313" key="7">
    <source>
        <dbReference type="Proteomes" id="UP001162156"/>
    </source>
</evidence>
<dbReference type="CDD" id="cd00112">
    <property type="entry name" value="LDLa"/>
    <property type="match status" value="1"/>
</dbReference>
<dbReference type="InterPro" id="IPR023415">
    <property type="entry name" value="LDLR_class-A_CS"/>
</dbReference>
<evidence type="ECO:0000313" key="6">
    <source>
        <dbReference type="EMBL" id="KAJ8938627.1"/>
    </source>
</evidence>
<keyword evidence="3" id="KW-0472">Membrane</keyword>
<dbReference type="Pfam" id="PF10545">
    <property type="entry name" value="MADF_DNA_bdg"/>
    <property type="match status" value="1"/>
</dbReference>
<evidence type="ECO:0000256" key="2">
    <source>
        <dbReference type="PROSITE-ProRule" id="PRU00124"/>
    </source>
</evidence>
<organism evidence="6 7">
    <name type="scientific">Rhamnusium bicolor</name>
    <dbReference type="NCBI Taxonomy" id="1586634"/>
    <lineage>
        <taxon>Eukaryota</taxon>
        <taxon>Metazoa</taxon>
        <taxon>Ecdysozoa</taxon>
        <taxon>Arthropoda</taxon>
        <taxon>Hexapoda</taxon>
        <taxon>Insecta</taxon>
        <taxon>Pterygota</taxon>
        <taxon>Neoptera</taxon>
        <taxon>Endopterygota</taxon>
        <taxon>Coleoptera</taxon>
        <taxon>Polyphaga</taxon>
        <taxon>Cucujiformia</taxon>
        <taxon>Chrysomeloidea</taxon>
        <taxon>Cerambycidae</taxon>
        <taxon>Lepturinae</taxon>
        <taxon>Rhagiini</taxon>
        <taxon>Rhamnusium</taxon>
    </lineage>
</organism>
<dbReference type="PROSITE" id="PS51029">
    <property type="entry name" value="MADF"/>
    <property type="match status" value="1"/>
</dbReference>
<dbReference type="PANTHER" id="PTHR21505:SF12">
    <property type="entry name" value="MADF DOMAIN-CONTAINING PROTEIN-RELATED"/>
    <property type="match status" value="1"/>
</dbReference>
<dbReference type="InterPro" id="IPR002172">
    <property type="entry name" value="LDrepeatLR_classA_rpt"/>
</dbReference>
<dbReference type="AlphaFoldDB" id="A0AAV8XJB7"/>
<keyword evidence="3" id="KW-1133">Transmembrane helix</keyword>
<keyword evidence="1 2" id="KW-1015">Disulfide bond</keyword>
<dbReference type="PROSITE" id="PS01180">
    <property type="entry name" value="CUB"/>
    <property type="match status" value="1"/>
</dbReference>
<feature type="transmembrane region" description="Helical" evidence="3">
    <location>
        <begin position="474"/>
        <end position="500"/>
    </location>
</feature>
<reference evidence="6" key="1">
    <citation type="journal article" date="2023" name="Insect Mol. Biol.">
        <title>Genome sequencing provides insights into the evolution of gene families encoding plant cell wall-degrading enzymes in longhorned beetles.</title>
        <authorList>
            <person name="Shin N.R."/>
            <person name="Okamura Y."/>
            <person name="Kirsch R."/>
            <person name="Pauchet Y."/>
        </authorList>
    </citation>
    <scope>NUCLEOTIDE SEQUENCE</scope>
    <source>
        <strain evidence="6">RBIC_L_NR</strain>
    </source>
</reference>
<dbReference type="InterPro" id="IPR006578">
    <property type="entry name" value="MADF-dom"/>
</dbReference>
<dbReference type="SUPFAM" id="SSF57424">
    <property type="entry name" value="LDL receptor-like module"/>
    <property type="match status" value="1"/>
</dbReference>
<dbReference type="SUPFAM" id="SSF49854">
    <property type="entry name" value="Spermadhesin, CUB domain"/>
    <property type="match status" value="1"/>
</dbReference>
<comment type="caution">
    <text evidence="2">Lacks conserved residue(s) required for the propagation of feature annotation.</text>
</comment>
<feature type="disulfide bond" evidence="2">
    <location>
        <begin position="419"/>
        <end position="437"/>
    </location>
</feature>
<dbReference type="PROSITE" id="PS50068">
    <property type="entry name" value="LDLRA_2"/>
    <property type="match status" value="1"/>
</dbReference>
<dbReference type="SMART" id="SM00595">
    <property type="entry name" value="MADF"/>
    <property type="match status" value="1"/>
</dbReference>
<dbReference type="InterPro" id="IPR000859">
    <property type="entry name" value="CUB_dom"/>
</dbReference>
<dbReference type="InterPro" id="IPR035914">
    <property type="entry name" value="Sperma_CUB_dom_sf"/>
</dbReference>
<evidence type="ECO:0000259" key="5">
    <source>
        <dbReference type="PROSITE" id="PS51029"/>
    </source>
</evidence>
<dbReference type="Proteomes" id="UP001162156">
    <property type="component" value="Unassembled WGS sequence"/>
</dbReference>
<dbReference type="InterPro" id="IPR036055">
    <property type="entry name" value="LDL_receptor-like_sf"/>
</dbReference>
<dbReference type="Gene3D" id="2.60.120.290">
    <property type="entry name" value="Spermadhesin, CUB domain"/>
    <property type="match status" value="1"/>
</dbReference>
<keyword evidence="7" id="KW-1185">Reference proteome</keyword>
<keyword evidence="3" id="KW-0812">Transmembrane</keyword>
<evidence type="ECO:0000256" key="3">
    <source>
        <dbReference type="SAM" id="Phobius"/>
    </source>
</evidence>
<evidence type="ECO:0000256" key="1">
    <source>
        <dbReference type="ARBA" id="ARBA00023157"/>
    </source>
</evidence>
<feature type="domain" description="MADF" evidence="5">
    <location>
        <begin position="10"/>
        <end position="108"/>
    </location>
</feature>
<dbReference type="EMBL" id="JANEYF010003170">
    <property type="protein sequence ID" value="KAJ8938627.1"/>
    <property type="molecule type" value="Genomic_DNA"/>
</dbReference>
<dbReference type="Gene3D" id="4.10.400.10">
    <property type="entry name" value="Low-density Lipoprotein Receptor"/>
    <property type="match status" value="1"/>
</dbReference>
<comment type="caution">
    <text evidence="6">The sequence shown here is derived from an EMBL/GenBank/DDBJ whole genome shotgun (WGS) entry which is preliminary data.</text>
</comment>
<evidence type="ECO:0008006" key="8">
    <source>
        <dbReference type="Google" id="ProtNLM"/>
    </source>
</evidence>
<dbReference type="CDD" id="cd00041">
    <property type="entry name" value="CUB"/>
    <property type="match status" value="1"/>
</dbReference>
<gene>
    <name evidence="6" type="ORF">NQ314_011407</name>
</gene>
<dbReference type="SMART" id="SM00192">
    <property type="entry name" value="LDLa"/>
    <property type="match status" value="1"/>
</dbReference>
<evidence type="ECO:0000259" key="4">
    <source>
        <dbReference type="PROSITE" id="PS01180"/>
    </source>
</evidence>
<name>A0AAV8XJB7_9CUCU</name>
<proteinExistence type="predicted"/>
<protein>
    <recommendedName>
        <fullName evidence="8">CUB domain-containing protein</fullName>
    </recommendedName>
</protein>
<accession>A0AAV8XJB7</accession>
<dbReference type="PANTHER" id="PTHR21505">
    <property type="entry name" value="MADF DOMAIN-CONTAINING PROTEIN-RELATED"/>
    <property type="match status" value="1"/>
</dbReference>
<sequence>MSWTYEQVDLLIEQVEKNKCLYDLKDPAYHKKHMRNIALEEIKEALIAIRPKTTIEDILKKWKGLRSTYCAEKKKYISLIKGAGSIEEIRPSNLWYYKKMMFLDDHITPNQCVNKIGLETQPTGMPIIKMELNDSEYFGEEDINQILDPLEDLYDRNRVRLKGYPTTGNMNNVSQFISSPFFPYLYPIDLSVEYVINCESLDPCRISLLFTDFLLAGSSIIEFFDWNGQRMYVTSGNIFRPPVIISTGPSLIIRFYANGVSSYGFKAAYSFVLGNLDDLTFKPNIGCGGNVNNLGGGITMMNMVEEGTKFFDCVWIIKPPENYLHRKTHLYVKVVNFLDFAGTTELVIRQGLTSNQPAVDIVKYPMTHVSLSKHREHIVPKTQGFYISLRGHFGPGSRLALVYAAFNYKDCFAGSDFLCHNLRCISVLLNCDGFDHCGDESDESSDCSLDPKDHREFSEIPNFLFPKMDPYSDIVTATFVFLTCSFGLIGIILAMALLLYRVNIRARHQRQIQDHIETIHAILAPPDYDDVLNLKHLRNISGIKASNKRRLHHSFSKNAVNLSEIWVPAVPSGTTNGDYANSRASTSKCCKTTSINIPDSPPPAYQNIKNYVLEGNKLVNYEISSCLNNTEIPSPGIVAKLSLYQLRNYTIETNAIKDTYTGWPSFISMECVQSEVGVRYKTGNPEQRAMKYFENIPKYPSQMFSEIRKSFRNCKSVNFIKHARKVISFSEENLVRYFSDSELFFYSNVNINFWTKSNTSKFKKSFSTDDISSL</sequence>
<dbReference type="SMART" id="SM00042">
    <property type="entry name" value="CUB"/>
    <property type="match status" value="1"/>
</dbReference>
<dbReference type="PROSITE" id="PS01209">
    <property type="entry name" value="LDLRA_1"/>
    <property type="match status" value="1"/>
</dbReference>
<feature type="domain" description="CUB" evidence="4">
    <location>
        <begin position="166"/>
        <end position="272"/>
    </location>
</feature>